<gene>
    <name evidence="1" type="ORF">HMPREF1705_04037</name>
</gene>
<dbReference type="InterPro" id="IPR011322">
    <property type="entry name" value="N-reg_PII-like_a/b"/>
</dbReference>
<dbReference type="Pfam" id="PF00543">
    <property type="entry name" value="P-II"/>
    <property type="match status" value="1"/>
</dbReference>
<evidence type="ECO:0000313" key="1">
    <source>
        <dbReference type="EMBL" id="KRT34793.1"/>
    </source>
</evidence>
<dbReference type="GO" id="GO:0006808">
    <property type="term" value="P:regulation of nitrogen utilization"/>
    <property type="evidence" value="ECO:0007669"/>
    <property type="project" value="InterPro"/>
</dbReference>
<dbReference type="eggNOG" id="COG0347">
    <property type="taxonomic scope" value="Bacteria"/>
</dbReference>
<organism evidence="1 2">
    <name type="scientific">Acetomicrobium hydrogeniformans ATCC BAA-1850</name>
    <dbReference type="NCBI Taxonomy" id="592015"/>
    <lineage>
        <taxon>Bacteria</taxon>
        <taxon>Thermotogati</taxon>
        <taxon>Synergistota</taxon>
        <taxon>Synergistia</taxon>
        <taxon>Synergistales</taxon>
        <taxon>Acetomicrobiaceae</taxon>
        <taxon>Acetomicrobium</taxon>
    </lineage>
</organism>
<dbReference type="EMBL" id="ACJX03000001">
    <property type="protein sequence ID" value="KRT34793.1"/>
    <property type="molecule type" value="Genomic_DNA"/>
</dbReference>
<reference evidence="2" key="1">
    <citation type="submission" date="2012-09" db="EMBL/GenBank/DDBJ databases">
        <authorList>
            <person name="Weinstock G."/>
            <person name="Sodergren E."/>
            <person name="Clifton S."/>
            <person name="Fulton L."/>
            <person name="Fulton B."/>
            <person name="Courtney L."/>
            <person name="Fronick C."/>
            <person name="Harrison M."/>
            <person name="Strong C."/>
            <person name="Farmer C."/>
            <person name="Delehaunty K."/>
            <person name="Markovic C."/>
            <person name="Hall O."/>
            <person name="Minx P."/>
            <person name="Tomlinson C."/>
            <person name="Mitreva M."/>
            <person name="Nelson J."/>
            <person name="Hou S."/>
            <person name="Wollam A."/>
            <person name="Pepin K.H."/>
            <person name="Johnson M."/>
            <person name="Bhonagiri V."/>
            <person name="Nash W.E."/>
            <person name="Suruliraj S."/>
            <person name="Warren W."/>
            <person name="Chinwalla A."/>
            <person name="Mardis E.R."/>
            <person name="Wilson R.K."/>
        </authorList>
    </citation>
    <scope>NUCLEOTIDE SEQUENCE [LARGE SCALE GENOMIC DNA]</scope>
    <source>
        <strain evidence="2">OS1</strain>
    </source>
</reference>
<sequence>MQMGRGMFMDVKCIVAIVERGKADKIVEGAKKAGAKGATILYGRGTGQSEALRFFNLRIEASKEVILILSEVNKYKAIYDAIVDIGKLNEPGTGIIFTFMVSELTGLHHREQIKN</sequence>
<protein>
    <submittedName>
        <fullName evidence="1">Nitrogen regulatory protein P-II</fullName>
    </submittedName>
</protein>
<dbReference type="PROSITE" id="PS51343">
    <property type="entry name" value="PII_GLNB_DOM"/>
    <property type="match status" value="1"/>
</dbReference>
<dbReference type="InterPro" id="IPR015867">
    <property type="entry name" value="N-reg_PII/ATP_PRibTrfase_C"/>
</dbReference>
<proteinExistence type="predicted"/>
<dbReference type="SMART" id="SM00938">
    <property type="entry name" value="P-II"/>
    <property type="match status" value="1"/>
</dbReference>
<dbReference type="InterPro" id="IPR002187">
    <property type="entry name" value="N-reg_PII"/>
</dbReference>
<name>A0A0T5X8U8_9BACT</name>
<evidence type="ECO:0000313" key="2">
    <source>
        <dbReference type="Proteomes" id="UP000005273"/>
    </source>
</evidence>
<comment type="caution">
    <text evidence="1">The sequence shown here is derived from an EMBL/GenBank/DDBJ whole genome shotgun (WGS) entry which is preliminary data.</text>
</comment>
<dbReference type="AlphaFoldDB" id="A0A0T5X8U8"/>
<dbReference type="GO" id="GO:0030234">
    <property type="term" value="F:enzyme regulator activity"/>
    <property type="evidence" value="ECO:0007669"/>
    <property type="project" value="InterPro"/>
</dbReference>
<dbReference type="Proteomes" id="UP000005273">
    <property type="component" value="Unassembled WGS sequence"/>
</dbReference>
<keyword evidence="2" id="KW-1185">Reference proteome</keyword>
<dbReference type="Gene3D" id="3.30.70.120">
    <property type="match status" value="1"/>
</dbReference>
<dbReference type="SUPFAM" id="SSF54913">
    <property type="entry name" value="GlnB-like"/>
    <property type="match status" value="1"/>
</dbReference>
<dbReference type="STRING" id="592015.HMPREF1705_04037"/>
<accession>A0A0T5X8U8</accession>